<name>A0ABU0DV59_9BACI</name>
<dbReference type="EMBL" id="JAUSUP010000005">
    <property type="protein sequence ID" value="MDQ0352030.1"/>
    <property type="molecule type" value="Genomic_DNA"/>
</dbReference>
<gene>
    <name evidence="1" type="ORF">J2R98_001864</name>
</gene>
<protein>
    <submittedName>
        <fullName evidence="1">Uncharacterized protein</fullName>
    </submittedName>
</protein>
<comment type="caution">
    <text evidence="1">The sequence shown here is derived from an EMBL/GenBank/DDBJ whole genome shotgun (WGS) entry which is preliminary data.</text>
</comment>
<reference evidence="1 2" key="1">
    <citation type="submission" date="2023-07" db="EMBL/GenBank/DDBJ databases">
        <title>Genomic Encyclopedia of Type Strains, Phase IV (KMG-IV): sequencing the most valuable type-strain genomes for metagenomic binning, comparative biology and taxonomic classification.</title>
        <authorList>
            <person name="Goeker M."/>
        </authorList>
    </citation>
    <scope>NUCLEOTIDE SEQUENCE [LARGE SCALE GENOMIC DNA]</scope>
    <source>
        <strain evidence="1 2">DSM 15448</strain>
    </source>
</reference>
<evidence type="ECO:0000313" key="2">
    <source>
        <dbReference type="Proteomes" id="UP001236723"/>
    </source>
</evidence>
<dbReference type="SUPFAM" id="SSF50969">
    <property type="entry name" value="YVTN repeat-like/Quinoprotein amine dehydrogenase"/>
    <property type="match status" value="1"/>
</dbReference>
<dbReference type="Proteomes" id="UP001236723">
    <property type="component" value="Unassembled WGS sequence"/>
</dbReference>
<evidence type="ECO:0000313" key="1">
    <source>
        <dbReference type="EMBL" id="MDQ0352030.1"/>
    </source>
</evidence>
<dbReference type="InterPro" id="IPR011044">
    <property type="entry name" value="Quino_amine_DH_bsu"/>
</dbReference>
<sequence>MPITNKTDDNSEFKHKEGINLNSLIIGGSTLILGLNIESFEREFFIETRGYPTSSQINHERRSLISNYGLDAKFHGDAHFIGFIEVNEQGEDSIYRISREFDFAPGDHFYSYGDLILTIPSSQDKVGIYNLETNNFIDTLHLEERCHHLNITGKDEIAYIACGKFNPDDRDIIDTTIYKMDLEKMAFEEQIQMDNIIVSDLAYSENHGLLVAMEQYDTYTLARVDDQMYILKRIDRVDEARLKTITVHQNHVYLLKNKLNNNIDYVGLYDIKHDDYQVTNLSEGENALDLLANQDDIYVLVFNRDNMQRYLLMFNKHLQHTNTHDLTNIVPDLMSYRGLIYLPK</sequence>
<keyword evidence="2" id="KW-1185">Reference proteome</keyword>
<organism evidence="1 2">
    <name type="scientific">Alkalibacillus filiformis</name>
    <dbReference type="NCBI Taxonomy" id="200990"/>
    <lineage>
        <taxon>Bacteria</taxon>
        <taxon>Bacillati</taxon>
        <taxon>Bacillota</taxon>
        <taxon>Bacilli</taxon>
        <taxon>Bacillales</taxon>
        <taxon>Bacillaceae</taxon>
        <taxon>Alkalibacillus</taxon>
    </lineage>
</organism>
<proteinExistence type="predicted"/>
<accession>A0ABU0DV59</accession>